<reference evidence="8 9" key="1">
    <citation type="submission" date="2024-08" db="EMBL/GenBank/DDBJ databases">
        <title>Two novel Cytobacillus novel species.</title>
        <authorList>
            <person name="Liu G."/>
        </authorList>
    </citation>
    <scope>NUCLEOTIDE SEQUENCE [LARGE SCALE GENOMIC DNA]</scope>
    <source>
        <strain evidence="8 9">FJAT-54145</strain>
    </source>
</reference>
<dbReference type="EMBL" id="JBIACK010000008">
    <property type="protein sequence ID" value="MFE8702188.1"/>
    <property type="molecule type" value="Genomic_DNA"/>
</dbReference>
<evidence type="ECO:0000256" key="3">
    <source>
        <dbReference type="ARBA" id="ARBA00022692"/>
    </source>
</evidence>
<evidence type="ECO:0000313" key="9">
    <source>
        <dbReference type="Proteomes" id="UP001601059"/>
    </source>
</evidence>
<feature type="transmembrane region" description="Helical" evidence="6">
    <location>
        <begin position="123"/>
        <end position="144"/>
    </location>
</feature>
<keyword evidence="2" id="KW-0813">Transport</keyword>
<evidence type="ECO:0000256" key="2">
    <source>
        <dbReference type="ARBA" id="ARBA00022448"/>
    </source>
</evidence>
<comment type="subcellular location">
    <subcellularLocation>
        <location evidence="1">Membrane</location>
        <topology evidence="1">Multi-pass membrane protein</topology>
    </subcellularLocation>
</comment>
<evidence type="ECO:0000256" key="6">
    <source>
        <dbReference type="SAM" id="Phobius"/>
    </source>
</evidence>
<evidence type="ECO:0000256" key="4">
    <source>
        <dbReference type="ARBA" id="ARBA00022989"/>
    </source>
</evidence>
<accession>A0ABW6KH78</accession>
<sequence>MLNFLKKHYLFCVGSILLILLLFITFIGPYTPIVDRELETITYVLDENRKPIIPPYPPSDEFLLGTDKTGRDLLSLLILGAKETLLMVVLITVIRYLFAIPLSYFAHKKILGTHHFLNWMNGLFSYIPTIIIVILIATLPPILFNDFRPHYLVMIIALVEVARAADMIKLEFDEISSKEYIKGGISSGSSSFTLFRTYYLPFLYGKILVYMISDLGRVMFLLGQLGFIGIYILQELIQLESGMYKVINESISWPMMLMEAFEDVRGPIWIPFYSALAMTYAIFTFNLFAQGLQNFFKKKVQYI</sequence>
<protein>
    <submittedName>
        <fullName evidence="8">Peptide ABC transporter permease</fullName>
    </submittedName>
</protein>
<keyword evidence="4 6" id="KW-1133">Transmembrane helix</keyword>
<dbReference type="PANTHER" id="PTHR43839">
    <property type="entry name" value="OPPC IN A BINDING PROTEIN-DEPENDENT TRANSPORT SYSTEM"/>
    <property type="match status" value="1"/>
</dbReference>
<dbReference type="PROSITE" id="PS50928">
    <property type="entry name" value="ABC_TM1"/>
    <property type="match status" value="1"/>
</dbReference>
<dbReference type="Proteomes" id="UP001601059">
    <property type="component" value="Unassembled WGS sequence"/>
</dbReference>
<dbReference type="SUPFAM" id="SSF161098">
    <property type="entry name" value="MetI-like"/>
    <property type="match status" value="1"/>
</dbReference>
<evidence type="ECO:0000256" key="5">
    <source>
        <dbReference type="ARBA" id="ARBA00023136"/>
    </source>
</evidence>
<dbReference type="InterPro" id="IPR035906">
    <property type="entry name" value="MetI-like_sf"/>
</dbReference>
<keyword evidence="5 6" id="KW-0472">Membrane</keyword>
<keyword evidence="9" id="KW-1185">Reference proteome</keyword>
<evidence type="ECO:0000313" key="8">
    <source>
        <dbReference type="EMBL" id="MFE8702188.1"/>
    </source>
</evidence>
<dbReference type="InterPro" id="IPR000515">
    <property type="entry name" value="MetI-like"/>
</dbReference>
<feature type="transmembrane region" description="Helical" evidence="6">
    <location>
        <begin position="268"/>
        <end position="289"/>
    </location>
</feature>
<evidence type="ECO:0000259" key="7">
    <source>
        <dbReference type="PROSITE" id="PS50928"/>
    </source>
</evidence>
<organism evidence="8 9">
    <name type="scientific">Cytobacillus spartinae</name>
    <dbReference type="NCBI Taxonomy" id="3299023"/>
    <lineage>
        <taxon>Bacteria</taxon>
        <taxon>Bacillati</taxon>
        <taxon>Bacillota</taxon>
        <taxon>Bacilli</taxon>
        <taxon>Bacillales</taxon>
        <taxon>Bacillaceae</taxon>
        <taxon>Cytobacillus</taxon>
    </lineage>
</organism>
<feature type="transmembrane region" description="Helical" evidence="6">
    <location>
        <begin position="215"/>
        <end position="233"/>
    </location>
</feature>
<keyword evidence="3 6" id="KW-0812">Transmembrane</keyword>
<gene>
    <name evidence="8" type="ORF">ACFYKX_16440</name>
</gene>
<feature type="transmembrane region" description="Helical" evidence="6">
    <location>
        <begin position="9"/>
        <end position="30"/>
    </location>
</feature>
<feature type="transmembrane region" description="Helical" evidence="6">
    <location>
        <begin position="84"/>
        <end position="102"/>
    </location>
</feature>
<comment type="caution">
    <text evidence="8">The sequence shown here is derived from an EMBL/GenBank/DDBJ whole genome shotgun (WGS) entry which is preliminary data.</text>
</comment>
<dbReference type="Gene3D" id="1.10.3720.10">
    <property type="entry name" value="MetI-like"/>
    <property type="match status" value="1"/>
</dbReference>
<dbReference type="RefSeq" id="WP_389362148.1">
    <property type="nucleotide sequence ID" value="NZ_JBIACK010000008.1"/>
</dbReference>
<proteinExistence type="predicted"/>
<evidence type="ECO:0000256" key="1">
    <source>
        <dbReference type="ARBA" id="ARBA00004141"/>
    </source>
</evidence>
<name>A0ABW6KH78_9BACI</name>
<feature type="domain" description="ABC transmembrane type-1" evidence="7">
    <location>
        <begin position="81"/>
        <end position="289"/>
    </location>
</feature>
<dbReference type="PANTHER" id="PTHR43839:SF3">
    <property type="entry name" value="OLIGOPEPTIDE ABC TRANSPORTER, PERMEASE PROTEIN"/>
    <property type="match status" value="1"/>
</dbReference>